<sequence>MLNTRKGVWNRGPFLHDGSLASLEDVLDVPRLRDDYIPTGFKRVDVRTQAVKGHEFGLDLNGTD</sequence>
<accession>A0A2K8ZAH9</accession>
<dbReference type="Gene3D" id="1.10.760.10">
    <property type="entry name" value="Cytochrome c-like domain"/>
    <property type="match status" value="1"/>
</dbReference>
<dbReference type="Proteomes" id="UP000232883">
    <property type="component" value="Chromosome"/>
</dbReference>
<dbReference type="OrthoDB" id="9805202at2"/>
<protein>
    <submittedName>
        <fullName evidence="1">Uncharacterized protein</fullName>
    </submittedName>
</protein>
<dbReference type="GO" id="GO:0020037">
    <property type="term" value="F:heme binding"/>
    <property type="evidence" value="ECO:0007669"/>
    <property type="project" value="InterPro"/>
</dbReference>
<reference evidence="1 2" key="1">
    <citation type="submission" date="2017-11" db="EMBL/GenBank/DDBJ databases">
        <title>Taxonomic description and genome sequences of Spirosoma HA7 sp. nov., isolated from pollen microhabitat of Corylus avellana.</title>
        <authorList>
            <person name="Ambika Manirajan B."/>
            <person name="Suarez C."/>
            <person name="Ratering S."/>
            <person name="Geissler-Plaum R."/>
            <person name="Cardinale M."/>
            <person name="Sylvia S."/>
        </authorList>
    </citation>
    <scope>NUCLEOTIDE SEQUENCE [LARGE SCALE GENOMIC DNA]</scope>
    <source>
        <strain evidence="1 2">HA7</strain>
    </source>
</reference>
<evidence type="ECO:0000313" key="2">
    <source>
        <dbReference type="Proteomes" id="UP000232883"/>
    </source>
</evidence>
<name>A0A2K8ZAH9_9BACT</name>
<dbReference type="EMBL" id="CP025096">
    <property type="protein sequence ID" value="AUD06887.1"/>
    <property type="molecule type" value="Genomic_DNA"/>
</dbReference>
<dbReference type="RefSeq" id="WP_100993419.1">
    <property type="nucleotide sequence ID" value="NZ_CP025096.1"/>
</dbReference>
<dbReference type="KEGG" id="spir:CWM47_36620"/>
<organism evidence="1 2">
    <name type="scientific">Spirosoma pollinicola</name>
    <dbReference type="NCBI Taxonomy" id="2057025"/>
    <lineage>
        <taxon>Bacteria</taxon>
        <taxon>Pseudomonadati</taxon>
        <taxon>Bacteroidota</taxon>
        <taxon>Cytophagia</taxon>
        <taxon>Cytophagales</taxon>
        <taxon>Cytophagaceae</taxon>
        <taxon>Spirosoma</taxon>
    </lineage>
</organism>
<dbReference type="InterPro" id="IPR036909">
    <property type="entry name" value="Cyt_c-like_dom_sf"/>
</dbReference>
<proteinExistence type="predicted"/>
<dbReference type="AlphaFoldDB" id="A0A2K8ZAH9"/>
<gene>
    <name evidence="1" type="ORF">CWM47_36620</name>
</gene>
<keyword evidence="2" id="KW-1185">Reference proteome</keyword>
<dbReference type="GO" id="GO:0009055">
    <property type="term" value="F:electron transfer activity"/>
    <property type="evidence" value="ECO:0007669"/>
    <property type="project" value="InterPro"/>
</dbReference>
<evidence type="ECO:0000313" key="1">
    <source>
        <dbReference type="EMBL" id="AUD06887.1"/>
    </source>
</evidence>